<feature type="region of interest" description="Disordered" evidence="1">
    <location>
        <begin position="23"/>
        <end position="74"/>
    </location>
</feature>
<name>A0AAD3DMY8_9CHLO</name>
<evidence type="ECO:0000313" key="3">
    <source>
        <dbReference type="Proteomes" id="UP001054857"/>
    </source>
</evidence>
<gene>
    <name evidence="2" type="ORF">Agub_g6192</name>
</gene>
<accession>A0AAD3DMY8</accession>
<dbReference type="AlphaFoldDB" id="A0AAD3DMY8"/>
<reference evidence="2 3" key="1">
    <citation type="journal article" date="2021" name="Sci. Rep.">
        <title>Genome sequencing of the multicellular alga Astrephomene provides insights into convergent evolution of germ-soma differentiation.</title>
        <authorList>
            <person name="Yamashita S."/>
            <person name="Yamamoto K."/>
            <person name="Matsuzaki R."/>
            <person name="Suzuki S."/>
            <person name="Yamaguchi H."/>
            <person name="Hirooka S."/>
            <person name="Minakuchi Y."/>
            <person name="Miyagishima S."/>
            <person name="Kawachi M."/>
            <person name="Toyoda A."/>
            <person name="Nozaki H."/>
        </authorList>
    </citation>
    <scope>NUCLEOTIDE SEQUENCE [LARGE SCALE GENOMIC DNA]</scope>
    <source>
        <strain evidence="2 3">NIES-4017</strain>
    </source>
</reference>
<comment type="caution">
    <text evidence="2">The sequence shown here is derived from an EMBL/GenBank/DDBJ whole genome shotgun (WGS) entry which is preliminary data.</text>
</comment>
<feature type="compositionally biased region" description="Gly residues" evidence="1">
    <location>
        <begin position="96"/>
        <end position="106"/>
    </location>
</feature>
<dbReference type="Proteomes" id="UP001054857">
    <property type="component" value="Unassembled WGS sequence"/>
</dbReference>
<feature type="compositionally biased region" description="Polar residues" evidence="1">
    <location>
        <begin position="130"/>
        <end position="142"/>
    </location>
</feature>
<evidence type="ECO:0000256" key="1">
    <source>
        <dbReference type="SAM" id="MobiDB-lite"/>
    </source>
</evidence>
<keyword evidence="3" id="KW-1185">Reference proteome</keyword>
<sequence>MYGSSTPRSSCGASCLSCTTASTAATTASTASTATGGRSSPARQASRGSNQRPSCSPSPGRQSPRVPCRHTSMRAISPVDYGEVPAQLMEGEAVGLVGGPGAGGEGDTPRMRYRTTPLAPATSASTPTAHQQPQSAATTPRNLSDLLP</sequence>
<feature type="region of interest" description="Disordered" evidence="1">
    <location>
        <begin position="92"/>
        <end position="148"/>
    </location>
</feature>
<dbReference type="EMBL" id="BMAR01000008">
    <property type="protein sequence ID" value="GFR44849.1"/>
    <property type="molecule type" value="Genomic_DNA"/>
</dbReference>
<organism evidence="2 3">
    <name type="scientific">Astrephomene gubernaculifera</name>
    <dbReference type="NCBI Taxonomy" id="47775"/>
    <lineage>
        <taxon>Eukaryota</taxon>
        <taxon>Viridiplantae</taxon>
        <taxon>Chlorophyta</taxon>
        <taxon>core chlorophytes</taxon>
        <taxon>Chlorophyceae</taxon>
        <taxon>CS clade</taxon>
        <taxon>Chlamydomonadales</taxon>
        <taxon>Astrephomenaceae</taxon>
        <taxon>Astrephomene</taxon>
    </lineage>
</organism>
<evidence type="ECO:0000313" key="2">
    <source>
        <dbReference type="EMBL" id="GFR44849.1"/>
    </source>
</evidence>
<feature type="compositionally biased region" description="Polar residues" evidence="1">
    <location>
        <begin position="46"/>
        <end position="61"/>
    </location>
</feature>
<feature type="non-terminal residue" evidence="2">
    <location>
        <position position="1"/>
    </location>
</feature>
<proteinExistence type="predicted"/>
<feature type="compositionally biased region" description="Low complexity" evidence="1">
    <location>
        <begin position="115"/>
        <end position="129"/>
    </location>
</feature>
<protein>
    <submittedName>
        <fullName evidence="2">Uncharacterized protein</fullName>
    </submittedName>
</protein>
<feature type="compositionally biased region" description="Low complexity" evidence="1">
    <location>
        <begin position="23"/>
        <end position="42"/>
    </location>
</feature>